<evidence type="ECO:0000313" key="3">
    <source>
        <dbReference type="EMBL" id="MDG0817025.1"/>
    </source>
</evidence>
<dbReference type="InterPro" id="IPR001375">
    <property type="entry name" value="Peptidase_S9_cat"/>
</dbReference>
<dbReference type="PANTHER" id="PTHR42776">
    <property type="entry name" value="SERINE PEPTIDASE S9 FAMILY MEMBER"/>
    <property type="match status" value="1"/>
</dbReference>
<dbReference type="PANTHER" id="PTHR42776:SF27">
    <property type="entry name" value="DIPEPTIDYL PEPTIDASE FAMILY MEMBER 6"/>
    <property type="match status" value="1"/>
</dbReference>
<reference evidence="3" key="1">
    <citation type="submission" date="2022-08" db="EMBL/GenBank/DDBJ databases">
        <title>Novel Bdellovibrio Species Isolated from Svalbard: Designation Bdellovibrio svalbardensis.</title>
        <authorList>
            <person name="Mitchell R.J."/>
            <person name="Choi S.Y."/>
        </authorList>
    </citation>
    <scope>NUCLEOTIDE SEQUENCE</scope>
    <source>
        <strain evidence="3">PAP01</strain>
    </source>
</reference>
<dbReference type="RefSeq" id="WP_277578501.1">
    <property type="nucleotide sequence ID" value="NZ_JANRMI010000003.1"/>
</dbReference>
<organism evidence="3 4">
    <name type="scientific">Bdellovibrio svalbardensis</name>
    <dbReference type="NCBI Taxonomy" id="2972972"/>
    <lineage>
        <taxon>Bacteria</taxon>
        <taxon>Pseudomonadati</taxon>
        <taxon>Bdellovibrionota</taxon>
        <taxon>Bdellovibrionia</taxon>
        <taxon>Bdellovibrionales</taxon>
        <taxon>Pseudobdellovibrionaceae</taxon>
        <taxon>Bdellovibrio</taxon>
    </lineage>
</organism>
<dbReference type="SUPFAM" id="SSF53474">
    <property type="entry name" value="alpha/beta-Hydrolases"/>
    <property type="match status" value="1"/>
</dbReference>
<dbReference type="PROSITE" id="PS51257">
    <property type="entry name" value="PROKAR_LIPOPROTEIN"/>
    <property type="match status" value="1"/>
</dbReference>
<dbReference type="Pfam" id="PF00326">
    <property type="entry name" value="Peptidase_S9"/>
    <property type="match status" value="1"/>
</dbReference>
<dbReference type="InterPro" id="IPR002470">
    <property type="entry name" value="Peptidase_S9A"/>
</dbReference>
<sequence>MNKVLLAILTASLFTACSQKSLKPSGTDAYSGLGKESVSEADLQKYSPTKLPPQIETKIREMMDISTPGLGLLHPNKKQLFFTWKVTGVHQIWTVEQKRGFPIQITGGKDSTRLHDITPDGRWLAVSQDKDGQENPGLFLLSPDGLKNITVFSKPKMRARLSYISDDSKTLVYSANDEKPDVNTFYRYNITTGEREKMFAEEGQWFLADYTRDGRWLMAKSLSNSAIEYSEFDLKTRKIRPVLGQGEMEDFNASYARNEKDLLVVTSKFTDFRKLYLLKGTVWKELFSVPDSDVSDIQIDHKREKILISTIEHAYVKLHGLSAITYKPLQIPNFPNAEHVFLGGTTRDGGTTMLGLSSAQAPNTNYSFDWKTKKLTQWVYPSAPGINLKKFISAKLEYYPAKDGTKIPMFVRRPAECLNKLCPVIVNFHGGPEGQSIPGFSSWAQIFIDAGFILVEPNVRGSDGYGKKWLHSDDKAKRLDVIGDIEDCATYIKANWKVNGQTPKVGITGGSYGGYATLLAMTKYAGAYDAGVAAVGMSNLVTFLQNTAPYRRALRMAEYGDLEKDHDALVALSPVTYINQLKSPLMIIQGANDPRVPVGEALQIQKLLESKKIPSSLVVFGDEGHGAEKKDNQVLQIGHTLEFFEKYLK</sequence>
<accession>A0ABT6DLT3</accession>
<evidence type="ECO:0000256" key="1">
    <source>
        <dbReference type="ARBA" id="ARBA00022801"/>
    </source>
</evidence>
<evidence type="ECO:0000313" key="4">
    <source>
        <dbReference type="Proteomes" id="UP001152321"/>
    </source>
</evidence>
<dbReference type="SUPFAM" id="SSF50993">
    <property type="entry name" value="Peptidase/esterase 'gauge' domain"/>
    <property type="match status" value="1"/>
</dbReference>
<dbReference type="Gene3D" id="2.120.10.30">
    <property type="entry name" value="TolB, C-terminal domain"/>
    <property type="match status" value="1"/>
</dbReference>
<name>A0ABT6DLT3_9BACT</name>
<dbReference type="InterPro" id="IPR029058">
    <property type="entry name" value="AB_hydrolase_fold"/>
</dbReference>
<keyword evidence="4" id="KW-1185">Reference proteome</keyword>
<dbReference type="Proteomes" id="UP001152321">
    <property type="component" value="Unassembled WGS sequence"/>
</dbReference>
<evidence type="ECO:0000259" key="2">
    <source>
        <dbReference type="Pfam" id="PF00326"/>
    </source>
</evidence>
<dbReference type="PRINTS" id="PR00862">
    <property type="entry name" value="PROLIGOPTASE"/>
</dbReference>
<protein>
    <submittedName>
        <fullName evidence="3">Prolyl oligopeptidase family serine peptidase</fullName>
    </submittedName>
</protein>
<comment type="caution">
    <text evidence="3">The sequence shown here is derived from an EMBL/GenBank/DDBJ whole genome shotgun (WGS) entry which is preliminary data.</text>
</comment>
<keyword evidence="1" id="KW-0378">Hydrolase</keyword>
<dbReference type="Gene3D" id="3.40.50.1820">
    <property type="entry name" value="alpha/beta hydrolase"/>
    <property type="match status" value="1"/>
</dbReference>
<dbReference type="InterPro" id="IPR011042">
    <property type="entry name" value="6-blade_b-propeller_TolB-like"/>
</dbReference>
<feature type="domain" description="Peptidase S9 prolyl oligopeptidase catalytic" evidence="2">
    <location>
        <begin position="439"/>
        <end position="649"/>
    </location>
</feature>
<gene>
    <name evidence="3" type="ORF">NWE73_11655</name>
</gene>
<proteinExistence type="predicted"/>
<dbReference type="EMBL" id="JANRMI010000003">
    <property type="protein sequence ID" value="MDG0817025.1"/>
    <property type="molecule type" value="Genomic_DNA"/>
</dbReference>